<dbReference type="STRING" id="1442371.A0A0D2KBM9"/>
<evidence type="ECO:0000256" key="1">
    <source>
        <dbReference type="SAM" id="MobiDB-lite"/>
    </source>
</evidence>
<proteinExistence type="predicted"/>
<protein>
    <submittedName>
        <fullName evidence="2">Uncharacterized protein</fullName>
    </submittedName>
</protein>
<accession>A0A0D2KBM9</accession>
<dbReference type="Proteomes" id="UP000053411">
    <property type="component" value="Unassembled WGS sequence"/>
</dbReference>
<reference evidence="2 3" key="1">
    <citation type="submission" date="2015-01" db="EMBL/GenBank/DDBJ databases">
        <title>The Genome Sequence of Fonsecaea multimorphosa CBS 102226.</title>
        <authorList>
            <consortium name="The Broad Institute Genomics Platform"/>
            <person name="Cuomo C."/>
            <person name="de Hoog S."/>
            <person name="Gorbushina A."/>
            <person name="Stielow B."/>
            <person name="Teixiera M."/>
            <person name="Abouelleil A."/>
            <person name="Chapman S.B."/>
            <person name="Priest M."/>
            <person name="Young S.K."/>
            <person name="Wortman J."/>
            <person name="Nusbaum C."/>
            <person name="Birren B."/>
        </authorList>
    </citation>
    <scope>NUCLEOTIDE SEQUENCE [LARGE SCALE GENOMIC DNA]</scope>
    <source>
        <strain evidence="2 3">CBS 102226</strain>
    </source>
</reference>
<feature type="compositionally biased region" description="Polar residues" evidence="1">
    <location>
        <begin position="124"/>
        <end position="141"/>
    </location>
</feature>
<name>A0A0D2KBM9_9EURO</name>
<dbReference type="RefSeq" id="XP_016637565.1">
    <property type="nucleotide sequence ID" value="XM_016770655.1"/>
</dbReference>
<sequence length="306" mass="32934">MRTVEALKAHAHTDYIDVYTEENLNHVIARSCRECQRKVMRVDGLVANGGEQCSLCLHKTTPISPLHCQQCDQLLKLCAHCVQYASKLHVHPIPRFNDAADRAEHGRMPRPTSTYATAGPQHSPVMQQSPRPSQGPFSPTASPKPPTQGYLGPAPARPPAGHSVPPTRQRISSTPPQALWSRPQSYHVPRPTRPNGAAQHQHQQQAFLDEVVSSIAVASITNAAVAAESNMIYGDGSNGSGTVGTAGTGTFDTGTAAADPTCMDATQDVSGVQITEWTTGQDTWQDTAVYDSGWELDDSGQFDSSF</sequence>
<evidence type="ECO:0000313" key="2">
    <source>
        <dbReference type="EMBL" id="KIY03443.1"/>
    </source>
</evidence>
<gene>
    <name evidence="2" type="ORF">Z520_00134</name>
</gene>
<dbReference type="OrthoDB" id="4152613at2759"/>
<dbReference type="VEuPathDB" id="FungiDB:Z520_00134"/>
<dbReference type="AlphaFoldDB" id="A0A0D2KBM9"/>
<feature type="region of interest" description="Disordered" evidence="1">
    <location>
        <begin position="103"/>
        <end position="204"/>
    </location>
</feature>
<keyword evidence="3" id="KW-1185">Reference proteome</keyword>
<organism evidence="2 3">
    <name type="scientific">Fonsecaea multimorphosa CBS 102226</name>
    <dbReference type="NCBI Taxonomy" id="1442371"/>
    <lineage>
        <taxon>Eukaryota</taxon>
        <taxon>Fungi</taxon>
        <taxon>Dikarya</taxon>
        <taxon>Ascomycota</taxon>
        <taxon>Pezizomycotina</taxon>
        <taxon>Eurotiomycetes</taxon>
        <taxon>Chaetothyriomycetidae</taxon>
        <taxon>Chaetothyriales</taxon>
        <taxon>Herpotrichiellaceae</taxon>
        <taxon>Fonsecaea</taxon>
    </lineage>
</organism>
<dbReference type="EMBL" id="KN848062">
    <property type="protein sequence ID" value="KIY03443.1"/>
    <property type="molecule type" value="Genomic_DNA"/>
</dbReference>
<evidence type="ECO:0000313" key="3">
    <source>
        <dbReference type="Proteomes" id="UP000053411"/>
    </source>
</evidence>
<dbReference type="GeneID" id="27705880"/>